<dbReference type="SUPFAM" id="SSF50985">
    <property type="entry name" value="RCC1/BLIP-II"/>
    <property type="match status" value="1"/>
</dbReference>
<dbReference type="Proteomes" id="UP000187283">
    <property type="component" value="Unassembled WGS sequence"/>
</dbReference>
<dbReference type="Gene3D" id="2.130.10.30">
    <property type="entry name" value="Regulator of chromosome condensation 1/beta-lactamase-inhibitor protein II"/>
    <property type="match status" value="2"/>
</dbReference>
<dbReference type="EMBL" id="LSSN01002721">
    <property type="protein sequence ID" value="OMJ15291.1"/>
    <property type="molecule type" value="Genomic_DNA"/>
</dbReference>
<evidence type="ECO:0000256" key="2">
    <source>
        <dbReference type="SAM" id="MobiDB-lite"/>
    </source>
</evidence>
<evidence type="ECO:0000256" key="1">
    <source>
        <dbReference type="PROSITE-ProRule" id="PRU00235"/>
    </source>
</evidence>
<feature type="repeat" description="RCC1" evidence="1">
    <location>
        <begin position="221"/>
        <end position="293"/>
    </location>
</feature>
<dbReference type="InterPro" id="IPR009091">
    <property type="entry name" value="RCC1/BLIP-II"/>
</dbReference>
<evidence type="ECO:0000313" key="3">
    <source>
        <dbReference type="EMBL" id="OMJ15291.1"/>
    </source>
</evidence>
<organism evidence="3 4">
    <name type="scientific">Smittium culicis</name>
    <dbReference type="NCBI Taxonomy" id="133412"/>
    <lineage>
        <taxon>Eukaryota</taxon>
        <taxon>Fungi</taxon>
        <taxon>Fungi incertae sedis</taxon>
        <taxon>Zoopagomycota</taxon>
        <taxon>Kickxellomycotina</taxon>
        <taxon>Harpellomycetes</taxon>
        <taxon>Harpellales</taxon>
        <taxon>Legeriomycetaceae</taxon>
        <taxon>Smittium</taxon>
    </lineage>
</organism>
<sequence length="553" mass="59750">MCEAVATRWRVESFGSNSGGQLGVASNEDKYSPTPNQFMQHDANNIFSSLISVPVCFYREADSKPPVIVGGGNHSLLYWEDLPFVFGCGTFDDGELPLPDRLERLSKSVSVWRRLTIPVEEGDNSLNMDELNGSGKCSSCKKLTFRVKQITAGWNHTLLLSSTGKVYCCGSNSYGQCGFIKSLYPKIDVFTRVSIKENFEELKVVKLSSGLRHNLALTSKGFVYGWGSNSRSQLTGGGTSASASASASVSATLKKPNRTLLDKIVFEPRRINLADNVIDISCGRYHSSWLSSESSIDSPSEAGTGELFSTKSEKQKDLVLCVVGRSDVTDYISKSVLGNVSGLKFASIKLGILLGQVNCNFESIKLKSSWDNLFVATNTLNTEEVGSTNKPSRVFNVYGIGSNKFRMLGESPSAAEANDQAEHSPANKLGKNTELAVEPVVSLNVCSSLGISSSFVCGSYHAIALGGNGHAVCWGWNEHGNCSCSSCESVWPPNLIAIPEDPGYDDTSHRPNPQSIALPQPPSCCQRSTDRPLAPYHQSRDLELAAALAIYGQ</sequence>
<dbReference type="InterPro" id="IPR000408">
    <property type="entry name" value="Reg_chr_condens"/>
</dbReference>
<dbReference type="PROSITE" id="PS00626">
    <property type="entry name" value="RCC1_2"/>
    <property type="match status" value="1"/>
</dbReference>
<gene>
    <name evidence="3" type="ORF">AYI70_g7374</name>
</gene>
<dbReference type="PANTHER" id="PTHR45982">
    <property type="entry name" value="REGULATOR OF CHROMOSOME CONDENSATION"/>
    <property type="match status" value="1"/>
</dbReference>
<proteinExistence type="predicted"/>
<dbReference type="AlphaFoldDB" id="A0A1R1XKX2"/>
<accession>A0A1R1XKX2</accession>
<comment type="caution">
    <text evidence="3">The sequence shown here is derived from an EMBL/GenBank/DDBJ whole genome shotgun (WGS) entry which is preliminary data.</text>
</comment>
<feature type="region of interest" description="Disordered" evidence="2">
    <location>
        <begin position="499"/>
        <end position="531"/>
    </location>
</feature>
<feature type="repeat" description="RCC1" evidence="1">
    <location>
        <begin position="164"/>
        <end position="220"/>
    </location>
</feature>
<dbReference type="PRINTS" id="PR00633">
    <property type="entry name" value="RCCNDNSATION"/>
</dbReference>
<dbReference type="OrthoDB" id="5370059at2759"/>
<dbReference type="Pfam" id="PF13540">
    <property type="entry name" value="RCC1_2"/>
    <property type="match status" value="3"/>
</dbReference>
<name>A0A1R1XKX2_9FUNG</name>
<keyword evidence="4" id="KW-1185">Reference proteome</keyword>
<evidence type="ECO:0000313" key="4">
    <source>
        <dbReference type="Proteomes" id="UP000187283"/>
    </source>
</evidence>
<dbReference type="STRING" id="133412.A0A1R1XKX2"/>
<dbReference type="PANTHER" id="PTHR45982:SF8">
    <property type="entry name" value="E3 UBIQUITIN-PROTEIN LIGASE HERC2-LIKE PROTEIN-RELATED"/>
    <property type="match status" value="1"/>
</dbReference>
<reference evidence="3 4" key="1">
    <citation type="submission" date="2017-01" db="EMBL/GenBank/DDBJ databases">
        <authorList>
            <person name="Mah S.A."/>
            <person name="Swanson W.J."/>
            <person name="Moy G.W."/>
            <person name="Vacquier V.D."/>
        </authorList>
    </citation>
    <scope>NUCLEOTIDE SEQUENCE [LARGE SCALE GENOMIC DNA]</scope>
    <source>
        <strain evidence="3 4">GSMNP</strain>
    </source>
</reference>
<dbReference type="PROSITE" id="PS50012">
    <property type="entry name" value="RCC1_3"/>
    <property type="match status" value="2"/>
</dbReference>
<feature type="region of interest" description="Disordered" evidence="2">
    <location>
        <begin position="411"/>
        <end position="430"/>
    </location>
</feature>
<dbReference type="InterPro" id="IPR051553">
    <property type="entry name" value="Ran_GTPase-activating"/>
</dbReference>
<protein>
    <submittedName>
        <fullName evidence="3">Secretion-regulating guanine nucleotide exchange factor</fullName>
    </submittedName>
</protein>
<feature type="compositionally biased region" description="Polar residues" evidence="2">
    <location>
        <begin position="510"/>
        <end position="527"/>
    </location>
</feature>